<evidence type="ECO:0000313" key="3">
    <source>
        <dbReference type="Proteomes" id="UP000316706"/>
    </source>
</evidence>
<dbReference type="RefSeq" id="WP_141973363.1">
    <property type="nucleotide sequence ID" value="NZ_VFPO01000001.1"/>
</dbReference>
<protein>
    <submittedName>
        <fullName evidence="2">Uncharacterized protein</fullName>
    </submittedName>
</protein>
<evidence type="ECO:0000313" key="2">
    <source>
        <dbReference type="EMBL" id="TQM71786.1"/>
    </source>
</evidence>
<evidence type="ECO:0000256" key="1">
    <source>
        <dbReference type="SAM" id="MobiDB-lite"/>
    </source>
</evidence>
<dbReference type="Proteomes" id="UP000316706">
    <property type="component" value="Unassembled WGS sequence"/>
</dbReference>
<comment type="caution">
    <text evidence="2">The sequence shown here is derived from an EMBL/GenBank/DDBJ whole genome shotgun (WGS) entry which is preliminary data.</text>
</comment>
<proteinExistence type="predicted"/>
<dbReference type="EMBL" id="VFPO01000001">
    <property type="protein sequence ID" value="TQM71786.1"/>
    <property type="molecule type" value="Genomic_DNA"/>
</dbReference>
<keyword evidence="3" id="KW-1185">Reference proteome</keyword>
<feature type="region of interest" description="Disordered" evidence="1">
    <location>
        <begin position="39"/>
        <end position="60"/>
    </location>
</feature>
<name>A0A543IMH6_9ACTN</name>
<dbReference type="AlphaFoldDB" id="A0A543IMH6"/>
<sequence length="60" mass="6411">MRTGRKIAEQGNALARLRVSDAGPDPRFRAVLRARLVAAAGDRGEDGPDPGRREGTGRRG</sequence>
<gene>
    <name evidence="2" type="ORF">FHX41_5561</name>
</gene>
<accession>A0A543IMH6</accession>
<feature type="compositionally biased region" description="Basic and acidic residues" evidence="1">
    <location>
        <begin position="42"/>
        <end position="60"/>
    </location>
</feature>
<reference evidence="2 3" key="1">
    <citation type="submission" date="2019-06" db="EMBL/GenBank/DDBJ databases">
        <title>Sequencing the genomes of 1000 actinobacteria strains.</title>
        <authorList>
            <person name="Klenk H.-P."/>
        </authorList>
    </citation>
    <scope>NUCLEOTIDE SEQUENCE [LARGE SCALE GENOMIC DNA]</scope>
    <source>
        <strain evidence="2 3">DSM 45043</strain>
    </source>
</reference>
<organism evidence="2 3">
    <name type="scientific">Actinomadura hallensis</name>
    <dbReference type="NCBI Taxonomy" id="337895"/>
    <lineage>
        <taxon>Bacteria</taxon>
        <taxon>Bacillati</taxon>
        <taxon>Actinomycetota</taxon>
        <taxon>Actinomycetes</taxon>
        <taxon>Streptosporangiales</taxon>
        <taxon>Thermomonosporaceae</taxon>
        <taxon>Actinomadura</taxon>
    </lineage>
</organism>